<dbReference type="AlphaFoldDB" id="A0A0K0DDV4"/>
<dbReference type="STRING" id="6313.A0A0K0DDV4"/>
<name>A0A0K0DDV4_ANGCA</name>
<reference evidence="1" key="1">
    <citation type="submission" date="2012-09" db="EMBL/GenBank/DDBJ databases">
        <authorList>
            <person name="Martin A.A."/>
        </authorList>
    </citation>
    <scope>NUCLEOTIDE SEQUENCE</scope>
</reference>
<accession>A0A0K0DDV4</accession>
<proteinExistence type="predicted"/>
<dbReference type="Proteomes" id="UP000035642">
    <property type="component" value="Unassembled WGS sequence"/>
</dbReference>
<dbReference type="WBParaSite" id="ACAC_0000895701-mRNA-1">
    <property type="protein sequence ID" value="ACAC_0000895701-mRNA-1"/>
    <property type="gene ID" value="ACAC_0000895701"/>
</dbReference>
<keyword evidence="1" id="KW-1185">Reference proteome</keyword>
<reference evidence="2" key="2">
    <citation type="submission" date="2017-02" db="UniProtKB">
        <authorList>
            <consortium name="WormBaseParasite"/>
        </authorList>
    </citation>
    <scope>IDENTIFICATION</scope>
</reference>
<evidence type="ECO:0000313" key="2">
    <source>
        <dbReference type="WBParaSite" id="ACAC_0000895701-mRNA-1"/>
    </source>
</evidence>
<sequence length="239" mass="27315">MSSSRFLVCGCLVTFTVVWFLFIFNDYPASVFIYYTFRNSRNVNGVAVDDEDEVTMTSTLLHPFDRCILPNFDPWDEEIIPFMDQNHDPLKECNRSFKPMTKLKDGIISVETTENVTCYGRCLLRKTERLNKIGRWVKVDEANFRCDIVESLCTHGNGSEVYQMVHAQIIEKTVGGQVEGSSGVLILSCPDLVLFDFSPTKWHVGSRKGEPVEQNIHPLLFHKTRDGRSHRRGLSSNRG</sequence>
<organism evidence="1 2">
    <name type="scientific">Angiostrongylus cantonensis</name>
    <name type="common">Rat lungworm</name>
    <dbReference type="NCBI Taxonomy" id="6313"/>
    <lineage>
        <taxon>Eukaryota</taxon>
        <taxon>Metazoa</taxon>
        <taxon>Ecdysozoa</taxon>
        <taxon>Nematoda</taxon>
        <taxon>Chromadorea</taxon>
        <taxon>Rhabditida</taxon>
        <taxon>Rhabditina</taxon>
        <taxon>Rhabditomorpha</taxon>
        <taxon>Strongyloidea</taxon>
        <taxon>Metastrongylidae</taxon>
        <taxon>Angiostrongylus</taxon>
    </lineage>
</organism>
<protein>
    <submittedName>
        <fullName evidence="2">Uncharacterized protein</fullName>
    </submittedName>
</protein>
<evidence type="ECO:0000313" key="1">
    <source>
        <dbReference type="Proteomes" id="UP000035642"/>
    </source>
</evidence>